<sequence>MLKRLLLIILAAILAACSAIPAKFEAPQVNLAGISVAKLGVFEQQFVLSLRVSNPNDFDIPINGLTVNLDVNNQPFAQGVSNEKITLPRLGEKIVKLNVTTSLSNVWKQVQKLQKGDAALAYKVYGKVYAPLVPTGFSFERKGELNGLGDFAVKSADKI</sequence>
<dbReference type="SMART" id="SM00769">
    <property type="entry name" value="WHy"/>
    <property type="match status" value="1"/>
</dbReference>
<evidence type="ECO:0000313" key="4">
    <source>
        <dbReference type="Proteomes" id="UP000509597"/>
    </source>
</evidence>
<keyword evidence="4" id="KW-1185">Reference proteome</keyword>
<feature type="signal peptide" evidence="1">
    <location>
        <begin position="1"/>
        <end position="21"/>
    </location>
</feature>
<dbReference type="PROSITE" id="PS51257">
    <property type="entry name" value="PROKAR_LIPOPROTEIN"/>
    <property type="match status" value="1"/>
</dbReference>
<dbReference type="GO" id="GO:0009269">
    <property type="term" value="P:response to desiccation"/>
    <property type="evidence" value="ECO:0007669"/>
    <property type="project" value="InterPro"/>
</dbReference>
<evidence type="ECO:0000256" key="1">
    <source>
        <dbReference type="SAM" id="SignalP"/>
    </source>
</evidence>
<protein>
    <submittedName>
        <fullName evidence="3">LEA type 2 family protein</fullName>
    </submittedName>
</protein>
<proteinExistence type="predicted"/>
<evidence type="ECO:0000259" key="2">
    <source>
        <dbReference type="SMART" id="SM00769"/>
    </source>
</evidence>
<reference evidence="3 4" key="1">
    <citation type="submission" date="2020-07" db="EMBL/GenBank/DDBJ databases">
        <title>Complete genome sequence of Chitinibacter sp. 2T18.</title>
        <authorList>
            <person name="Bae J.-W."/>
            <person name="Choi J.-W."/>
        </authorList>
    </citation>
    <scope>NUCLEOTIDE SEQUENCE [LARGE SCALE GENOMIC DNA]</scope>
    <source>
        <strain evidence="3 4">2T18</strain>
    </source>
</reference>
<dbReference type="RefSeq" id="WP_179357209.1">
    <property type="nucleotide sequence ID" value="NZ_CP058627.1"/>
</dbReference>
<dbReference type="AlphaFoldDB" id="A0A7H9BEH2"/>
<feature type="chain" id="PRO_5028952150" evidence="1">
    <location>
        <begin position="22"/>
        <end position="159"/>
    </location>
</feature>
<evidence type="ECO:0000313" key="3">
    <source>
        <dbReference type="EMBL" id="QLG87123.1"/>
    </source>
</evidence>
<dbReference type="Pfam" id="PF03168">
    <property type="entry name" value="LEA_2"/>
    <property type="match status" value="1"/>
</dbReference>
<dbReference type="InterPro" id="IPR013990">
    <property type="entry name" value="WHy-dom"/>
</dbReference>
<keyword evidence="1" id="KW-0732">Signal</keyword>
<dbReference type="EMBL" id="CP058627">
    <property type="protein sequence ID" value="QLG87123.1"/>
    <property type="molecule type" value="Genomic_DNA"/>
</dbReference>
<organism evidence="3 4">
    <name type="scientific">Chitinibacter bivalviorum</name>
    <dbReference type="NCBI Taxonomy" id="2739434"/>
    <lineage>
        <taxon>Bacteria</taxon>
        <taxon>Pseudomonadati</taxon>
        <taxon>Pseudomonadota</taxon>
        <taxon>Betaproteobacteria</taxon>
        <taxon>Neisseriales</taxon>
        <taxon>Chitinibacteraceae</taxon>
        <taxon>Chitinibacter</taxon>
    </lineage>
</organism>
<dbReference type="KEGG" id="chiz:HQ393_02040"/>
<dbReference type="SUPFAM" id="SSF117070">
    <property type="entry name" value="LEA14-like"/>
    <property type="match status" value="1"/>
</dbReference>
<feature type="domain" description="Water stress and hypersensitive response" evidence="2">
    <location>
        <begin position="29"/>
        <end position="146"/>
    </location>
</feature>
<gene>
    <name evidence="3" type="ORF">HQ393_02040</name>
</gene>
<name>A0A7H9BEH2_9NEIS</name>
<dbReference type="Proteomes" id="UP000509597">
    <property type="component" value="Chromosome"/>
</dbReference>
<accession>A0A7H9BEH2</accession>
<dbReference type="Gene3D" id="2.60.40.1820">
    <property type="match status" value="1"/>
</dbReference>
<dbReference type="InterPro" id="IPR004864">
    <property type="entry name" value="LEA_2"/>
</dbReference>